<dbReference type="AlphaFoldDB" id="A0AAV7K014"/>
<evidence type="ECO:0000313" key="2">
    <source>
        <dbReference type="Proteomes" id="UP001165289"/>
    </source>
</evidence>
<sequence>MMNVKDKFGAINLRDPFRAPWTLNCEEFNRLLAMCDVMGSCRWEGGKYRQRKLIKFTADGFIVTTKFSVAAATFSGKFFEQARKRHGGNFYIDVGDVISACKAQRLHQMLKFNIIPQGCLGWKCSYCTAPIVLEDIDVMLETSTEDTQTLLDSTGSLKHKVVFIAGFLTYKHQGPGEGVEVSSEFLQELDRGGLRVPTLDTICLYT</sequence>
<comment type="caution">
    <text evidence="1">The sequence shown here is derived from an EMBL/GenBank/DDBJ whole genome shotgun (WGS) entry which is preliminary data.</text>
</comment>
<evidence type="ECO:0000313" key="1">
    <source>
        <dbReference type="EMBL" id="KAI6654420.1"/>
    </source>
</evidence>
<proteinExistence type="predicted"/>
<dbReference type="Proteomes" id="UP001165289">
    <property type="component" value="Unassembled WGS sequence"/>
</dbReference>
<reference evidence="1 2" key="1">
    <citation type="journal article" date="2023" name="BMC Biol.">
        <title>The compact genome of the sponge Oopsacas minuta (Hexactinellida) is lacking key metazoan core genes.</title>
        <authorList>
            <person name="Santini S."/>
            <person name="Schenkelaars Q."/>
            <person name="Jourda C."/>
            <person name="Duchesne M."/>
            <person name="Belahbib H."/>
            <person name="Rocher C."/>
            <person name="Selva M."/>
            <person name="Riesgo A."/>
            <person name="Vervoort M."/>
            <person name="Leys S.P."/>
            <person name="Kodjabachian L."/>
            <person name="Le Bivic A."/>
            <person name="Borchiellini C."/>
            <person name="Claverie J.M."/>
            <person name="Renard E."/>
        </authorList>
    </citation>
    <scope>NUCLEOTIDE SEQUENCE [LARGE SCALE GENOMIC DNA]</scope>
    <source>
        <strain evidence="1">SPO-2</strain>
    </source>
</reference>
<accession>A0AAV7K014</accession>
<gene>
    <name evidence="1" type="ORF">LOD99_816</name>
</gene>
<name>A0AAV7K014_9METZ</name>
<dbReference type="EMBL" id="JAKMXF010000222">
    <property type="protein sequence ID" value="KAI6654420.1"/>
    <property type="molecule type" value="Genomic_DNA"/>
</dbReference>
<keyword evidence="2" id="KW-1185">Reference proteome</keyword>
<organism evidence="1 2">
    <name type="scientific">Oopsacas minuta</name>
    <dbReference type="NCBI Taxonomy" id="111878"/>
    <lineage>
        <taxon>Eukaryota</taxon>
        <taxon>Metazoa</taxon>
        <taxon>Porifera</taxon>
        <taxon>Hexactinellida</taxon>
        <taxon>Hexasterophora</taxon>
        <taxon>Lyssacinosida</taxon>
        <taxon>Leucopsacidae</taxon>
        <taxon>Oopsacas</taxon>
    </lineage>
</organism>
<protein>
    <submittedName>
        <fullName evidence="1">Uncharacterized protein</fullName>
    </submittedName>
</protein>